<dbReference type="Proteomes" id="UP000001593">
    <property type="component" value="Unassembled WGS sequence"/>
</dbReference>
<dbReference type="HOGENOM" id="CLU_2765185_0_0_1"/>
<feature type="domain" description="C2H2-type" evidence="1">
    <location>
        <begin position="30"/>
        <end position="51"/>
    </location>
</feature>
<evidence type="ECO:0000313" key="3">
    <source>
        <dbReference type="Proteomes" id="UP000001593"/>
    </source>
</evidence>
<feature type="non-terminal residue" evidence="2">
    <location>
        <position position="1"/>
    </location>
</feature>
<evidence type="ECO:0000259" key="1">
    <source>
        <dbReference type="PROSITE" id="PS00028"/>
    </source>
</evidence>
<accession>A7TA96</accession>
<dbReference type="PhylomeDB" id="A7TA96"/>
<dbReference type="InterPro" id="IPR013087">
    <property type="entry name" value="Znf_C2H2_type"/>
</dbReference>
<evidence type="ECO:0000313" key="2">
    <source>
        <dbReference type="EMBL" id="EDO27075.1"/>
    </source>
</evidence>
<dbReference type="PANTHER" id="PTHR21354">
    <property type="entry name" value="ZINC FINGER PROTEIN 511"/>
    <property type="match status" value="1"/>
</dbReference>
<dbReference type="Gene3D" id="3.30.160.60">
    <property type="entry name" value="Classic Zinc Finger"/>
    <property type="match status" value="1"/>
</dbReference>
<dbReference type="PANTHER" id="PTHR21354:SF0">
    <property type="entry name" value="ZINC FINGER PROTEIN 511"/>
    <property type="match status" value="1"/>
</dbReference>
<dbReference type="EMBL" id="DS473937">
    <property type="protein sequence ID" value="EDO27075.1"/>
    <property type="molecule type" value="Genomic_DNA"/>
</dbReference>
<dbReference type="KEGG" id="nve:5497331"/>
<dbReference type="eggNOG" id="KOG4173">
    <property type="taxonomic scope" value="Eukaryota"/>
</dbReference>
<dbReference type="InParanoid" id="A7TA96"/>
<organism evidence="2 3">
    <name type="scientific">Nematostella vectensis</name>
    <name type="common">Starlet sea anemone</name>
    <dbReference type="NCBI Taxonomy" id="45351"/>
    <lineage>
        <taxon>Eukaryota</taxon>
        <taxon>Metazoa</taxon>
        <taxon>Cnidaria</taxon>
        <taxon>Anthozoa</taxon>
        <taxon>Hexacorallia</taxon>
        <taxon>Actiniaria</taxon>
        <taxon>Edwardsiidae</taxon>
        <taxon>Nematostella</taxon>
    </lineage>
</organism>
<dbReference type="Pfam" id="PF00096">
    <property type="entry name" value="zf-C2H2"/>
    <property type="match status" value="1"/>
</dbReference>
<sequence length="70" mass="8315">FKCSIPGCAEVFRSISRFDSHYKTCHWNVCRYCKKSFPSNHLLEIHILENHDTLFQMIARKSNMVMMVCM</sequence>
<keyword evidence="3" id="KW-1185">Reference proteome</keyword>
<dbReference type="PROSITE" id="PS00028">
    <property type="entry name" value="ZINC_FINGER_C2H2_1"/>
    <property type="match status" value="2"/>
</dbReference>
<name>A7TA96_NEMVE</name>
<dbReference type="SMART" id="SM00355">
    <property type="entry name" value="ZnF_C2H2"/>
    <property type="match status" value="2"/>
</dbReference>
<gene>
    <name evidence="2" type="ORF">NEMVEDRAFT_v1g152167</name>
</gene>
<reference evidence="2 3" key="1">
    <citation type="journal article" date="2007" name="Science">
        <title>Sea anemone genome reveals ancestral eumetazoan gene repertoire and genomic organization.</title>
        <authorList>
            <person name="Putnam N.H."/>
            <person name="Srivastava M."/>
            <person name="Hellsten U."/>
            <person name="Dirks B."/>
            <person name="Chapman J."/>
            <person name="Salamov A."/>
            <person name="Terry A."/>
            <person name="Shapiro H."/>
            <person name="Lindquist E."/>
            <person name="Kapitonov V.V."/>
            <person name="Jurka J."/>
            <person name="Genikhovich G."/>
            <person name="Grigoriev I.V."/>
            <person name="Lucas S.M."/>
            <person name="Steele R.E."/>
            <person name="Finnerty J.R."/>
            <person name="Technau U."/>
            <person name="Martindale M.Q."/>
            <person name="Rokhsar D.S."/>
        </authorList>
    </citation>
    <scope>NUCLEOTIDE SEQUENCE [LARGE SCALE GENOMIC DNA]</scope>
    <source>
        <strain evidence="3">CH2 X CH6</strain>
    </source>
</reference>
<protein>
    <recommendedName>
        <fullName evidence="1">C2H2-type domain-containing protein</fullName>
    </recommendedName>
</protein>
<dbReference type="AlphaFoldDB" id="A7TA96"/>
<dbReference type="InterPro" id="IPR039258">
    <property type="entry name" value="ZNF511"/>
</dbReference>
<feature type="domain" description="C2H2-type" evidence="1">
    <location>
        <begin position="3"/>
        <end position="26"/>
    </location>
</feature>
<proteinExistence type="predicted"/>